<dbReference type="InterPro" id="IPR019832">
    <property type="entry name" value="Mn/Fe_SOD_C"/>
</dbReference>
<comment type="similarity">
    <text evidence="1">Belongs to the iron/manganese superoxide dismutase family.</text>
</comment>
<gene>
    <name evidence="6" type="ORF">ACFO8L_27700</name>
</gene>
<evidence type="ECO:0000313" key="7">
    <source>
        <dbReference type="Proteomes" id="UP001595891"/>
    </source>
</evidence>
<evidence type="ECO:0000256" key="2">
    <source>
        <dbReference type="ARBA" id="ARBA00012682"/>
    </source>
</evidence>
<dbReference type="Proteomes" id="UP001595891">
    <property type="component" value="Unassembled WGS sequence"/>
</dbReference>
<keyword evidence="6" id="KW-0012">Acyltransferase</keyword>
<dbReference type="InterPro" id="IPR000182">
    <property type="entry name" value="GNAT_dom"/>
</dbReference>
<evidence type="ECO:0000256" key="1">
    <source>
        <dbReference type="ARBA" id="ARBA00008714"/>
    </source>
</evidence>
<dbReference type="PANTHER" id="PTHR11404:SF6">
    <property type="entry name" value="SUPEROXIDE DISMUTASE [MN], MITOCHONDRIAL"/>
    <property type="match status" value="1"/>
</dbReference>
<protein>
    <recommendedName>
        <fullName evidence="2">superoxide dismutase</fullName>
        <ecNumber evidence="2">1.15.1.1</ecNumber>
    </recommendedName>
</protein>
<dbReference type="InterPro" id="IPR019831">
    <property type="entry name" value="Mn/Fe_SOD_N"/>
</dbReference>
<organism evidence="6 7">
    <name type="scientific">Sphaerisporangium corydalis</name>
    <dbReference type="NCBI Taxonomy" id="1441875"/>
    <lineage>
        <taxon>Bacteria</taxon>
        <taxon>Bacillati</taxon>
        <taxon>Actinomycetota</taxon>
        <taxon>Actinomycetes</taxon>
        <taxon>Streptosporangiales</taxon>
        <taxon>Streptosporangiaceae</taxon>
        <taxon>Sphaerisporangium</taxon>
    </lineage>
</organism>
<dbReference type="InterPro" id="IPR050265">
    <property type="entry name" value="Fe/Mn_Superoxide_Dismutase"/>
</dbReference>
<evidence type="ECO:0000256" key="3">
    <source>
        <dbReference type="ARBA" id="ARBA00022723"/>
    </source>
</evidence>
<keyword evidence="3" id="KW-0479">Metal-binding</keyword>
<dbReference type="InterPro" id="IPR036314">
    <property type="entry name" value="SOD_C_sf"/>
</dbReference>
<name>A0ABV9EM79_9ACTN</name>
<dbReference type="Pfam" id="PF00583">
    <property type="entry name" value="Acetyltransf_1"/>
    <property type="match status" value="1"/>
</dbReference>
<dbReference type="EC" id="1.15.1.1" evidence="2"/>
<reference evidence="7" key="1">
    <citation type="journal article" date="2019" name="Int. J. Syst. Evol. Microbiol.">
        <title>The Global Catalogue of Microorganisms (GCM) 10K type strain sequencing project: providing services to taxonomists for standard genome sequencing and annotation.</title>
        <authorList>
            <consortium name="The Broad Institute Genomics Platform"/>
            <consortium name="The Broad Institute Genome Sequencing Center for Infectious Disease"/>
            <person name="Wu L."/>
            <person name="Ma J."/>
        </authorList>
    </citation>
    <scope>NUCLEOTIDE SEQUENCE [LARGE SCALE GENOMIC DNA]</scope>
    <source>
        <strain evidence="7">CCUG 49560</strain>
    </source>
</reference>
<dbReference type="Gene3D" id="3.40.630.30">
    <property type="match status" value="1"/>
</dbReference>
<sequence length="358" mass="39872">MNRPLPKGANDTLEKLAEARDKEQFGGLVGLEKTFAFNLSGHVLHSIFWQNLSPDGGDRPDGDLGAAIDEDFGSFDAFKKQLTTATATVQGSGWGILAFEPLGRRLVVEQVYDHHGNIGMNTTPLLVFDAWEHAYYLQYRNVRPDYVEKLWSLIKLERRHRPLHRRHRRLTPNDRGARPPGFLATVSTRITGRRNPLLRLLGPRDATRHARALAETGEHVFTLPPWHETPAQARLVAARMLADTRHPGFVLALAADDKHVLGFAYGHTCSHLATLARRPPRQDFTLKELGVHPAHRGHGIGAALHDALLSAAPDGPRWLATHPAATAAIALYRTRGWHAAALHHAHGHTRLIMRHDHP</sequence>
<dbReference type="InterPro" id="IPR036324">
    <property type="entry name" value="Mn/Fe_SOD_N_sf"/>
</dbReference>
<accession>A0ABV9EM79</accession>
<dbReference type="CDD" id="cd04301">
    <property type="entry name" value="NAT_SF"/>
    <property type="match status" value="1"/>
</dbReference>
<feature type="domain" description="N-acetyltransferase" evidence="5">
    <location>
        <begin position="196"/>
        <end position="358"/>
    </location>
</feature>
<dbReference type="PRINTS" id="PR01703">
    <property type="entry name" value="MNSODISMTASE"/>
</dbReference>
<keyword evidence="6" id="KW-0808">Transferase</keyword>
<comment type="caution">
    <text evidence="6">The sequence shown here is derived from an EMBL/GenBank/DDBJ whole genome shotgun (WGS) entry which is preliminary data.</text>
</comment>
<dbReference type="SUPFAM" id="SSF54719">
    <property type="entry name" value="Fe,Mn superoxide dismutase (SOD), C-terminal domain"/>
    <property type="match status" value="1"/>
</dbReference>
<dbReference type="PANTHER" id="PTHR11404">
    <property type="entry name" value="SUPEROXIDE DISMUTASE 2"/>
    <property type="match status" value="1"/>
</dbReference>
<dbReference type="Pfam" id="PF02777">
    <property type="entry name" value="Sod_Fe_C"/>
    <property type="match status" value="1"/>
</dbReference>
<keyword evidence="4" id="KW-0560">Oxidoreductase</keyword>
<dbReference type="InterPro" id="IPR016181">
    <property type="entry name" value="Acyl_CoA_acyltransferase"/>
</dbReference>
<dbReference type="InterPro" id="IPR019833">
    <property type="entry name" value="Mn/Fe_SOD_BS"/>
</dbReference>
<dbReference type="GO" id="GO:0016746">
    <property type="term" value="F:acyltransferase activity"/>
    <property type="evidence" value="ECO:0007669"/>
    <property type="project" value="UniProtKB-KW"/>
</dbReference>
<evidence type="ECO:0000313" key="6">
    <source>
        <dbReference type="EMBL" id="MFC4589903.1"/>
    </source>
</evidence>
<dbReference type="InterPro" id="IPR001189">
    <property type="entry name" value="Mn/Fe_SOD"/>
</dbReference>
<keyword evidence="7" id="KW-1185">Reference proteome</keyword>
<dbReference type="EMBL" id="JBHSFN010000019">
    <property type="protein sequence ID" value="MFC4589903.1"/>
    <property type="molecule type" value="Genomic_DNA"/>
</dbReference>
<evidence type="ECO:0000256" key="4">
    <source>
        <dbReference type="ARBA" id="ARBA00023002"/>
    </source>
</evidence>
<dbReference type="SUPFAM" id="SSF46609">
    <property type="entry name" value="Fe,Mn superoxide dismutase (SOD), N-terminal domain"/>
    <property type="match status" value="1"/>
</dbReference>
<proteinExistence type="inferred from homology"/>
<dbReference type="RefSeq" id="WP_262848171.1">
    <property type="nucleotide sequence ID" value="NZ_JANZYP010000071.1"/>
</dbReference>
<dbReference type="Gene3D" id="3.55.40.20">
    <property type="entry name" value="Iron/manganese superoxide dismutase, C-terminal domain"/>
    <property type="match status" value="1"/>
</dbReference>
<evidence type="ECO:0000259" key="5">
    <source>
        <dbReference type="PROSITE" id="PS51186"/>
    </source>
</evidence>
<dbReference type="Pfam" id="PF00081">
    <property type="entry name" value="Sod_Fe_N"/>
    <property type="match status" value="1"/>
</dbReference>
<dbReference type="PROSITE" id="PS51186">
    <property type="entry name" value="GNAT"/>
    <property type="match status" value="1"/>
</dbReference>
<dbReference type="SUPFAM" id="SSF55729">
    <property type="entry name" value="Acyl-CoA N-acyltransferases (Nat)"/>
    <property type="match status" value="1"/>
</dbReference>
<dbReference type="PROSITE" id="PS00088">
    <property type="entry name" value="SOD_MN"/>
    <property type="match status" value="1"/>
</dbReference>
<dbReference type="Gene3D" id="1.10.287.990">
    <property type="entry name" value="Fe,Mn superoxide dismutase (SOD) domain"/>
    <property type="match status" value="1"/>
</dbReference>